<dbReference type="RefSeq" id="WP_317636273.1">
    <property type="nucleotide sequence ID" value="NZ_AP026802.1"/>
</dbReference>
<evidence type="ECO:0008006" key="3">
    <source>
        <dbReference type="Google" id="ProtNLM"/>
    </source>
</evidence>
<organism evidence="1 2">
    <name type="scientific">Xylocopilactobacillus apicola</name>
    <dbReference type="NCBI Taxonomy" id="2932184"/>
    <lineage>
        <taxon>Bacteria</taxon>
        <taxon>Bacillati</taxon>
        <taxon>Bacillota</taxon>
        <taxon>Bacilli</taxon>
        <taxon>Lactobacillales</taxon>
        <taxon>Lactobacillaceae</taxon>
        <taxon>Xylocopilactobacillus</taxon>
    </lineage>
</organism>
<proteinExistence type="predicted"/>
<sequence>MFKEQKKEFMELVELSQKLELLDVLNLPELKSNEYVSNDRKLIDFNEEIRTAWLEKVGRLHASYDKSPYEGEIPKDAFGRSIGYTYEALLDDKLLKNNYSYDITDYNSSTFLYPNGMASIKGTIDAISVLLDEEIDIQFDLEYFESNIYLNTLSKTERLRRGPNKSNIFIFEPINYDFYGSLVKSDDLINAINNSSAKLKFVIVDSTMHNKTEILEQLSKKIKDYKDTVFVDVRSGLKFDEDGLELSNLGIAEWFVHKSQESFFNKLEKILKNYRNITGANLSYISYVSLLYTHSIYDSINYSHGVFNTVKEFMDITGNLNFKNSKIKSSKGDFMGIKIYSPFLFFTMNISEEKECMDFIHRIQAYLSKEGYFLPLRNSWGFRFPSIEPITHYKTREIAIKLYLGKYRGSLFDELIDLFKKISSQGDTGIF</sequence>
<dbReference type="EMBL" id="AP026802">
    <property type="protein sequence ID" value="BDR58365.1"/>
    <property type="molecule type" value="Genomic_DNA"/>
</dbReference>
<evidence type="ECO:0000313" key="1">
    <source>
        <dbReference type="EMBL" id="BDR58365.1"/>
    </source>
</evidence>
<accession>A0AAU9DEN9</accession>
<gene>
    <name evidence="1" type="ORF">XA3_08060</name>
</gene>
<dbReference type="KEGG" id="xap:XA3_08060"/>
<protein>
    <recommendedName>
        <fullName evidence="3">Aminotransferase class I/classII domain-containing protein</fullName>
    </recommendedName>
</protein>
<reference evidence="1 2" key="1">
    <citation type="journal article" date="2023" name="Microbiol. Spectr.">
        <title>Symbiosis of Carpenter Bees with Uncharacterized Lactic Acid Bacteria Showing NAD Auxotrophy.</title>
        <authorList>
            <person name="Kawasaki S."/>
            <person name="Ozawa K."/>
            <person name="Mori T."/>
            <person name="Yamamoto A."/>
            <person name="Ito M."/>
            <person name="Ohkuma M."/>
            <person name="Sakamoto M."/>
            <person name="Matsutani M."/>
        </authorList>
    </citation>
    <scope>NUCLEOTIDE SEQUENCE [LARGE SCALE GENOMIC DNA]</scope>
    <source>
        <strain evidence="1 2">XA3</strain>
    </source>
</reference>
<dbReference type="Proteomes" id="UP001321861">
    <property type="component" value="Chromosome"/>
</dbReference>
<keyword evidence="2" id="KW-1185">Reference proteome</keyword>
<dbReference type="AlphaFoldDB" id="A0AAU9DEN9"/>
<name>A0AAU9DEN9_9LACO</name>
<evidence type="ECO:0000313" key="2">
    <source>
        <dbReference type="Proteomes" id="UP001321861"/>
    </source>
</evidence>